<dbReference type="RefSeq" id="WP_051523863.1">
    <property type="nucleotide sequence ID" value="NZ_AP018933.1"/>
</dbReference>
<organism evidence="5 6">
    <name type="scientific">Zymobacter palmae</name>
    <dbReference type="NCBI Taxonomy" id="33074"/>
    <lineage>
        <taxon>Bacteria</taxon>
        <taxon>Pseudomonadati</taxon>
        <taxon>Pseudomonadota</taxon>
        <taxon>Gammaproteobacteria</taxon>
        <taxon>Oceanospirillales</taxon>
        <taxon>Halomonadaceae</taxon>
        <taxon>Zymobacter group</taxon>
        <taxon>Zymobacter</taxon>
    </lineage>
</organism>
<protein>
    <submittedName>
        <fullName evidence="5">Type II secretory pathway, ATPase PulE/Tfp</fullName>
    </submittedName>
</protein>
<dbReference type="GO" id="GO:0005524">
    <property type="term" value="F:ATP binding"/>
    <property type="evidence" value="ECO:0007669"/>
    <property type="project" value="UniProtKB-KW"/>
</dbReference>
<accession>A0A348HDJ2</accession>
<dbReference type="PANTHER" id="PTHR30258">
    <property type="entry name" value="TYPE II SECRETION SYSTEM PROTEIN GSPE-RELATED"/>
    <property type="match status" value="1"/>
</dbReference>
<evidence type="ECO:0000259" key="4">
    <source>
        <dbReference type="PROSITE" id="PS00662"/>
    </source>
</evidence>
<dbReference type="InterPro" id="IPR007831">
    <property type="entry name" value="T2SS_GspE_N"/>
</dbReference>
<evidence type="ECO:0000256" key="3">
    <source>
        <dbReference type="ARBA" id="ARBA00022840"/>
    </source>
</evidence>
<dbReference type="SUPFAM" id="SSF52540">
    <property type="entry name" value="P-loop containing nucleoside triphosphate hydrolases"/>
    <property type="match status" value="1"/>
</dbReference>
<dbReference type="KEGG" id="zpl:ZBT109_0921"/>
<dbReference type="PANTHER" id="PTHR30258:SF2">
    <property type="entry name" value="COMG OPERON PROTEIN 1"/>
    <property type="match status" value="1"/>
</dbReference>
<dbReference type="GO" id="GO:0016887">
    <property type="term" value="F:ATP hydrolysis activity"/>
    <property type="evidence" value="ECO:0007669"/>
    <property type="project" value="TreeGrafter"/>
</dbReference>
<dbReference type="Proteomes" id="UP000267342">
    <property type="component" value="Chromosome"/>
</dbReference>
<sequence length="495" mass="53842">MPSSAPARFAHLHGLPFLSESELPTNWPAVTQPLEYWQRHGILPLSHSNEKTAIAVASISALRALNTLAFAAGSQVEAYWCAPDTLSEGLRRLAAQLQNSPSPSAMTLDDEQQDHDTLKALRQLVQQAASQAASDIHIDPAPEGHVLRLRIDGRLHTVEHWPHQRSTRLIRQFKLQAGLDIAQTRLPQDGALHMVLENGRNADLRLSTLPALHGEKVVLRFIPAGQSLLKLADIGLSSCHYSQVVHALGRHGMVLVTGPTGSGKTSTLYRMLMALEHRHQLNLCSVEDPVEARLEGLTQIQVHSAQGLSFATILRALLRQDPDVLMVGEIRDGETAGMAIRAAQTGHLLLSTLHTGSATETFNRLHALGIPFHDMASAVTLVVSQRLVRRLCPSCRQPDIAPALLLQRHSCLKEMELFRAGAGCNACREGYQGRMALFEVVPMTTTLRNALLTSTPIASAQALLATPTDSTLSDAALRCLAEGQTSLDEVLNVLH</sequence>
<dbReference type="PROSITE" id="PS00662">
    <property type="entry name" value="T2SP_E"/>
    <property type="match status" value="1"/>
</dbReference>
<keyword evidence="3" id="KW-0067">ATP-binding</keyword>
<dbReference type="CDD" id="cd01129">
    <property type="entry name" value="PulE-GspE-like"/>
    <property type="match status" value="1"/>
</dbReference>
<keyword evidence="6" id="KW-1185">Reference proteome</keyword>
<dbReference type="Gene3D" id="3.30.300.160">
    <property type="entry name" value="Type II secretion system, protein E, N-terminal domain"/>
    <property type="match status" value="1"/>
</dbReference>
<dbReference type="InterPro" id="IPR037257">
    <property type="entry name" value="T2SS_E_N_sf"/>
</dbReference>
<dbReference type="GO" id="GO:0005886">
    <property type="term" value="C:plasma membrane"/>
    <property type="evidence" value="ECO:0007669"/>
    <property type="project" value="TreeGrafter"/>
</dbReference>
<evidence type="ECO:0000313" key="6">
    <source>
        <dbReference type="Proteomes" id="UP000267342"/>
    </source>
</evidence>
<dbReference type="Pfam" id="PF00437">
    <property type="entry name" value="T2SSE"/>
    <property type="match status" value="1"/>
</dbReference>
<evidence type="ECO:0000256" key="1">
    <source>
        <dbReference type="ARBA" id="ARBA00006611"/>
    </source>
</evidence>
<dbReference type="Gene3D" id="3.40.50.300">
    <property type="entry name" value="P-loop containing nucleotide triphosphate hydrolases"/>
    <property type="match status" value="1"/>
</dbReference>
<dbReference type="STRING" id="1123510.GCA_000620025_02282"/>
<dbReference type="InterPro" id="IPR001482">
    <property type="entry name" value="T2SS/T4SS_dom"/>
</dbReference>
<comment type="similarity">
    <text evidence="1">Belongs to the GSP E family.</text>
</comment>
<feature type="domain" description="Bacterial type II secretion system protein E" evidence="4">
    <location>
        <begin position="318"/>
        <end position="332"/>
    </location>
</feature>
<keyword evidence="2" id="KW-0547">Nucleotide-binding</keyword>
<evidence type="ECO:0000256" key="2">
    <source>
        <dbReference type="ARBA" id="ARBA00022741"/>
    </source>
</evidence>
<name>A0A348HDJ2_9GAMM</name>
<dbReference type="Gene3D" id="3.30.450.90">
    <property type="match status" value="1"/>
</dbReference>
<dbReference type="EMBL" id="AP018933">
    <property type="protein sequence ID" value="BBG29694.1"/>
    <property type="molecule type" value="Genomic_DNA"/>
</dbReference>
<evidence type="ECO:0000313" key="5">
    <source>
        <dbReference type="EMBL" id="BBG29694.1"/>
    </source>
</evidence>
<dbReference type="AlphaFoldDB" id="A0A348HDJ2"/>
<proteinExistence type="inferred from homology"/>
<dbReference type="Pfam" id="PF05157">
    <property type="entry name" value="MshEN"/>
    <property type="match status" value="1"/>
</dbReference>
<dbReference type="OrthoDB" id="9776961at2"/>
<gene>
    <name evidence="5" type="ORF">ZBT109_0921</name>
</gene>
<dbReference type="InterPro" id="IPR027417">
    <property type="entry name" value="P-loop_NTPase"/>
</dbReference>
<dbReference type="SUPFAM" id="SSF160246">
    <property type="entry name" value="EspE N-terminal domain-like"/>
    <property type="match status" value="1"/>
</dbReference>
<reference evidence="5 6" key="1">
    <citation type="submission" date="2018-09" db="EMBL/GenBank/DDBJ databases">
        <title>Zymobacter palmae IAM14233 (=T109) whole genome analysis.</title>
        <authorList>
            <person name="Yanase H."/>
        </authorList>
    </citation>
    <scope>NUCLEOTIDE SEQUENCE [LARGE SCALE GENOMIC DNA]</scope>
    <source>
        <strain evidence="5 6">IAM14233</strain>
    </source>
</reference>